<name>A0A6J5N9B8_9CAUD</name>
<proteinExistence type="predicted"/>
<protein>
    <submittedName>
        <fullName evidence="1">Uncharacterized protein</fullName>
    </submittedName>
</protein>
<evidence type="ECO:0000313" key="2">
    <source>
        <dbReference type="EMBL" id="CAB4170659.1"/>
    </source>
</evidence>
<evidence type="ECO:0000313" key="1">
    <source>
        <dbReference type="EMBL" id="CAB4155327.1"/>
    </source>
</evidence>
<dbReference type="EMBL" id="LR796625">
    <property type="protein sequence ID" value="CAB4155327.1"/>
    <property type="molecule type" value="Genomic_DNA"/>
</dbReference>
<dbReference type="EMBL" id="LR797270">
    <property type="protein sequence ID" value="CAB4198507.1"/>
    <property type="molecule type" value="Genomic_DNA"/>
</dbReference>
<gene>
    <name evidence="3" type="ORF">UFOVP1307_124</name>
    <name evidence="1" type="ORF">UFOVP651_222</name>
    <name evidence="2" type="ORF">UFOVP902_78</name>
</gene>
<organism evidence="1">
    <name type="scientific">uncultured Caudovirales phage</name>
    <dbReference type="NCBI Taxonomy" id="2100421"/>
    <lineage>
        <taxon>Viruses</taxon>
        <taxon>Duplodnaviria</taxon>
        <taxon>Heunggongvirae</taxon>
        <taxon>Uroviricota</taxon>
        <taxon>Caudoviricetes</taxon>
        <taxon>Peduoviridae</taxon>
        <taxon>Maltschvirus</taxon>
        <taxon>Maltschvirus maltsch</taxon>
    </lineage>
</organism>
<reference evidence="1" key="1">
    <citation type="submission" date="2020-04" db="EMBL/GenBank/DDBJ databases">
        <authorList>
            <person name="Chiriac C."/>
            <person name="Salcher M."/>
            <person name="Ghai R."/>
            <person name="Kavagutti S V."/>
        </authorList>
    </citation>
    <scope>NUCLEOTIDE SEQUENCE</scope>
</reference>
<accession>A0A6J5N9B8</accession>
<evidence type="ECO:0000313" key="3">
    <source>
        <dbReference type="EMBL" id="CAB4198507.1"/>
    </source>
</evidence>
<dbReference type="EMBL" id="LR796859">
    <property type="protein sequence ID" value="CAB4170659.1"/>
    <property type="molecule type" value="Genomic_DNA"/>
</dbReference>
<sequence length="125" mass="14506">METIFKVAKYEKTASGFNHIGYDEYTITYLKGTKVHQLRVVVNGILSNQKVNLVDFSKGYKKAILEAISEYSNGKLCFKNETKKFVTLNYIKQFYSKTIIKNVENYLLGIDKEESRDKLTKFNLI</sequence>